<dbReference type="HOGENOM" id="CLU_1395337_0_0_5"/>
<comment type="subcellular location">
    <subcellularLocation>
        <location evidence="5">Cell membrane</location>
        <topology evidence="5">Multi-pass membrane protein</topology>
    </subcellularLocation>
</comment>
<feature type="transmembrane region" description="Helical" evidence="5">
    <location>
        <begin position="17"/>
        <end position="39"/>
    </location>
</feature>
<sequence>MTGLSDGRLFGVELRSWLVVFAILAATAATLLVMGRVPICECGYVSLWYGNAYGPGNSQHLSDWYTPSHVIHGFLFYALFHWIARKRSLGFRLILSTVLECTWEVAENTETVIQRYREATISLDYFGDSVLNSMSDAGFMIVGFLLAARLPVAVTVFLAVSFEILTAVVIRDNLTLNVLMLLYPLDAVREWQAGAS</sequence>
<evidence type="ECO:0000313" key="6">
    <source>
        <dbReference type="EMBL" id="EAU41917.1"/>
    </source>
</evidence>
<dbReference type="GO" id="GO:0005886">
    <property type="term" value="C:plasma membrane"/>
    <property type="evidence" value="ECO:0007669"/>
    <property type="project" value="UniProtKB-SubCell"/>
</dbReference>
<evidence type="ECO:0000256" key="1">
    <source>
        <dbReference type="ARBA" id="ARBA00022475"/>
    </source>
</evidence>
<evidence type="ECO:0000256" key="2">
    <source>
        <dbReference type="ARBA" id="ARBA00022692"/>
    </source>
</evidence>
<evidence type="ECO:0000313" key="7">
    <source>
        <dbReference type="Proteomes" id="UP000004310"/>
    </source>
</evidence>
<keyword evidence="4 5" id="KW-0472">Membrane</keyword>
<comment type="similarity">
    <text evidence="5">Belongs to the UPF0314 family.</text>
</comment>
<dbReference type="STRING" id="217511.GCA_001463845_02729"/>
<dbReference type="eggNOG" id="ENOG502ZZUX">
    <property type="taxonomic scope" value="Bacteria"/>
</dbReference>
<evidence type="ECO:0000256" key="5">
    <source>
        <dbReference type="HAMAP-Rule" id="MF_01514"/>
    </source>
</evidence>
<keyword evidence="1 5" id="KW-1003">Cell membrane</keyword>
<dbReference type="EMBL" id="AATP01000002">
    <property type="protein sequence ID" value="EAU41917.1"/>
    <property type="molecule type" value="Genomic_DNA"/>
</dbReference>
<proteinExistence type="inferred from homology"/>
<dbReference type="NCBIfam" id="NF002099">
    <property type="entry name" value="PRK00944.1"/>
    <property type="match status" value="1"/>
</dbReference>
<dbReference type="InterPro" id="IPR019691">
    <property type="entry name" value="DUF2585"/>
</dbReference>
<keyword evidence="2 5" id="KW-0812">Transmembrane</keyword>
<dbReference type="RefSeq" id="WP_007068290.1">
    <property type="nucleotide sequence ID" value="NZ_DS022272.1"/>
</dbReference>
<name>Q0G3B4_9HYPH</name>
<reference evidence="6 7" key="1">
    <citation type="journal article" date="2010" name="J. Bacteriol.">
        <title>Genome sequence of Fulvimarina pelagi HTCC2506T, a Mn(II)-oxidizing alphaproteobacterium possessing an aerobic anoxygenic photosynthetic gene cluster and Xanthorhodopsin.</title>
        <authorList>
            <person name="Kang I."/>
            <person name="Oh H.M."/>
            <person name="Lim S.I."/>
            <person name="Ferriera S."/>
            <person name="Giovannoni S.J."/>
            <person name="Cho J.C."/>
        </authorList>
    </citation>
    <scope>NUCLEOTIDE SEQUENCE [LARGE SCALE GENOMIC DNA]</scope>
    <source>
        <strain evidence="6 7">HTCC2506</strain>
    </source>
</reference>
<comment type="caution">
    <text evidence="6">The sequence shown here is derived from an EMBL/GenBank/DDBJ whole genome shotgun (WGS) entry which is preliminary data.</text>
</comment>
<dbReference type="Pfam" id="PF10755">
    <property type="entry name" value="DUF2585"/>
    <property type="match status" value="1"/>
</dbReference>
<dbReference type="Proteomes" id="UP000004310">
    <property type="component" value="Unassembled WGS sequence"/>
</dbReference>
<evidence type="ECO:0000256" key="4">
    <source>
        <dbReference type="ARBA" id="ARBA00023136"/>
    </source>
</evidence>
<dbReference type="AlphaFoldDB" id="Q0G3B4"/>
<organism evidence="6 7">
    <name type="scientific">Fulvimarina pelagi HTCC2506</name>
    <dbReference type="NCBI Taxonomy" id="314231"/>
    <lineage>
        <taxon>Bacteria</taxon>
        <taxon>Pseudomonadati</taxon>
        <taxon>Pseudomonadota</taxon>
        <taxon>Alphaproteobacteria</taxon>
        <taxon>Hyphomicrobiales</taxon>
        <taxon>Aurantimonadaceae</taxon>
        <taxon>Fulvimarina</taxon>
    </lineage>
</organism>
<evidence type="ECO:0000256" key="3">
    <source>
        <dbReference type="ARBA" id="ARBA00022989"/>
    </source>
</evidence>
<feature type="transmembrane region" description="Helical" evidence="5">
    <location>
        <begin position="64"/>
        <end position="84"/>
    </location>
</feature>
<keyword evidence="3 5" id="KW-1133">Transmembrane helix</keyword>
<feature type="transmembrane region" description="Helical" evidence="5">
    <location>
        <begin position="139"/>
        <end position="170"/>
    </location>
</feature>
<dbReference type="HAMAP" id="MF_01514">
    <property type="entry name" value="UPF0314"/>
    <property type="match status" value="1"/>
</dbReference>
<accession>Q0G3B4</accession>
<protein>
    <recommendedName>
        <fullName evidence="5">UPF0314 protein FP2506_15829</fullName>
    </recommendedName>
</protein>
<gene>
    <name evidence="6" type="ORF">FP2506_15829</name>
</gene>
<keyword evidence="7" id="KW-1185">Reference proteome</keyword>